<dbReference type="GO" id="GO:1990063">
    <property type="term" value="C:Bam protein complex"/>
    <property type="evidence" value="ECO:0007669"/>
    <property type="project" value="TreeGrafter"/>
</dbReference>
<feature type="chain" id="PRO_5011804431" description="Outer membrane protein assembly factor BamD" evidence="7">
    <location>
        <begin position="18"/>
        <end position="277"/>
    </location>
</feature>
<evidence type="ECO:0000313" key="10">
    <source>
        <dbReference type="Proteomes" id="UP000198644"/>
    </source>
</evidence>
<dbReference type="Proteomes" id="UP000198644">
    <property type="component" value="Unassembled WGS sequence"/>
</dbReference>
<evidence type="ECO:0000256" key="2">
    <source>
        <dbReference type="ARBA" id="ARBA00023136"/>
    </source>
</evidence>
<evidence type="ECO:0000256" key="3">
    <source>
        <dbReference type="ARBA" id="ARBA00023139"/>
    </source>
</evidence>
<keyword evidence="10" id="KW-1185">Reference proteome</keyword>
<keyword evidence="4 6" id="KW-0998">Cell outer membrane</keyword>
<dbReference type="GO" id="GO:0043165">
    <property type="term" value="P:Gram-negative-bacterium-type cell outer membrane assembly"/>
    <property type="evidence" value="ECO:0007669"/>
    <property type="project" value="UniProtKB-UniRule"/>
</dbReference>
<dbReference type="EMBL" id="FOYW01000004">
    <property type="protein sequence ID" value="SFR86598.1"/>
    <property type="molecule type" value="Genomic_DNA"/>
</dbReference>
<dbReference type="NCBIfam" id="TIGR03302">
    <property type="entry name" value="OM_YfiO"/>
    <property type="match status" value="1"/>
</dbReference>
<name>A0A1I6K697_9GAMM</name>
<evidence type="ECO:0000256" key="6">
    <source>
        <dbReference type="HAMAP-Rule" id="MF_00922"/>
    </source>
</evidence>
<dbReference type="STRING" id="650891.SAMN05216203_3567"/>
<evidence type="ECO:0000259" key="8">
    <source>
        <dbReference type="Pfam" id="PF13525"/>
    </source>
</evidence>
<evidence type="ECO:0000313" key="9">
    <source>
        <dbReference type="EMBL" id="SFR86598.1"/>
    </source>
</evidence>
<dbReference type="PANTHER" id="PTHR37423:SF1">
    <property type="entry name" value="OUTER MEMBRANE PROTEIN ASSEMBLY FACTOR BAMD"/>
    <property type="match status" value="1"/>
</dbReference>
<dbReference type="GO" id="GO:0051205">
    <property type="term" value="P:protein insertion into membrane"/>
    <property type="evidence" value="ECO:0007669"/>
    <property type="project" value="UniProtKB-UniRule"/>
</dbReference>
<dbReference type="InterPro" id="IPR039565">
    <property type="entry name" value="BamD-like"/>
</dbReference>
<keyword evidence="3 6" id="KW-0564">Palmitate</keyword>
<dbReference type="SUPFAM" id="SSF48452">
    <property type="entry name" value="TPR-like"/>
    <property type="match status" value="1"/>
</dbReference>
<dbReference type="InterPro" id="IPR017689">
    <property type="entry name" value="BamD"/>
</dbReference>
<gene>
    <name evidence="6" type="primary">bamD</name>
    <name evidence="9" type="ORF">SAMN05216203_3567</name>
</gene>
<feature type="domain" description="Outer membrane lipoprotein BamD-like" evidence="8">
    <location>
        <begin position="30"/>
        <end position="234"/>
    </location>
</feature>
<keyword evidence="5 6" id="KW-0449">Lipoprotein</keyword>
<dbReference type="RefSeq" id="WP_092016497.1">
    <property type="nucleotide sequence ID" value="NZ_FOYW01000004.1"/>
</dbReference>
<feature type="signal peptide" evidence="7">
    <location>
        <begin position="1"/>
        <end position="17"/>
    </location>
</feature>
<evidence type="ECO:0000256" key="5">
    <source>
        <dbReference type="ARBA" id="ARBA00023288"/>
    </source>
</evidence>
<protein>
    <recommendedName>
        <fullName evidence="6">Outer membrane protein assembly factor BamD</fullName>
    </recommendedName>
</protein>
<evidence type="ECO:0000256" key="4">
    <source>
        <dbReference type="ARBA" id="ARBA00023237"/>
    </source>
</evidence>
<comment type="subcellular location">
    <subcellularLocation>
        <location evidence="6">Cell outer membrane</location>
        <topology evidence="6">Lipid-anchor</topology>
    </subcellularLocation>
</comment>
<dbReference type="Pfam" id="PF13525">
    <property type="entry name" value="YfiO"/>
    <property type="match status" value="1"/>
</dbReference>
<accession>A0A1I6K697</accession>
<dbReference type="Gene3D" id="1.25.40.10">
    <property type="entry name" value="Tetratricopeptide repeat domain"/>
    <property type="match status" value="1"/>
</dbReference>
<proteinExistence type="inferred from homology"/>
<organism evidence="9 10">
    <name type="scientific">Marinobacter daqiaonensis</name>
    <dbReference type="NCBI Taxonomy" id="650891"/>
    <lineage>
        <taxon>Bacteria</taxon>
        <taxon>Pseudomonadati</taxon>
        <taxon>Pseudomonadota</taxon>
        <taxon>Gammaproteobacteria</taxon>
        <taxon>Pseudomonadales</taxon>
        <taxon>Marinobacteraceae</taxon>
        <taxon>Marinobacter</taxon>
    </lineage>
</organism>
<comment type="subunit">
    <text evidence="6">Part of the Bam complex.</text>
</comment>
<dbReference type="PROSITE" id="PS51257">
    <property type="entry name" value="PROKAR_LIPOPROTEIN"/>
    <property type="match status" value="1"/>
</dbReference>
<evidence type="ECO:0000256" key="1">
    <source>
        <dbReference type="ARBA" id="ARBA00022729"/>
    </source>
</evidence>
<dbReference type="PANTHER" id="PTHR37423">
    <property type="entry name" value="SOLUBLE LYTIC MUREIN TRANSGLYCOSYLASE-RELATED"/>
    <property type="match status" value="1"/>
</dbReference>
<dbReference type="OrthoDB" id="9779191at2"/>
<dbReference type="AlphaFoldDB" id="A0A1I6K697"/>
<evidence type="ECO:0000256" key="7">
    <source>
        <dbReference type="SAM" id="SignalP"/>
    </source>
</evidence>
<keyword evidence="2 6" id="KW-0472">Membrane</keyword>
<comment type="function">
    <text evidence="6">Part of the outer membrane protein assembly complex, which is involved in assembly and insertion of beta-barrel proteins into the outer membrane.</text>
</comment>
<keyword evidence="1 6" id="KW-0732">Signal</keyword>
<sequence>MRSGFRFLLLAATLALGACVSAPNEQEVQPEEAYYDKARSAMSSGNFNVAERNLDLLETYYPFGRYAEQAQLDLIYARYQNLDLEGARTAADRFLRLHPQSEHADYALYMRGLASYNLDVGLATRYLGVDPTDRDPGEQRQAFRDFSELLSRYPDSEYAPDARQRMIAIRNRLAELELHAANYYIRRQAYVAANNRARYVVENFPSTPSTEEALILMAETYRVLELDDAAKDAVRLLAVNYPESKAFNSRMEFQGRDLTPENRSLLNAITFGLLGRD</sequence>
<dbReference type="InterPro" id="IPR011990">
    <property type="entry name" value="TPR-like_helical_dom_sf"/>
</dbReference>
<dbReference type="CDD" id="cd15830">
    <property type="entry name" value="BamD"/>
    <property type="match status" value="1"/>
</dbReference>
<dbReference type="HAMAP" id="MF_00922">
    <property type="entry name" value="OM_assembly_BamD"/>
    <property type="match status" value="1"/>
</dbReference>
<comment type="similarity">
    <text evidence="6">Belongs to the BamD family.</text>
</comment>
<reference evidence="9 10" key="1">
    <citation type="submission" date="2016-10" db="EMBL/GenBank/DDBJ databases">
        <authorList>
            <person name="de Groot N.N."/>
        </authorList>
    </citation>
    <scope>NUCLEOTIDE SEQUENCE [LARGE SCALE GENOMIC DNA]</scope>
    <source>
        <strain evidence="9 10">CGMCC 1.9167</strain>
    </source>
</reference>